<keyword evidence="7" id="KW-1185">Reference proteome</keyword>
<evidence type="ECO:0000256" key="1">
    <source>
        <dbReference type="ARBA" id="ARBA00023015"/>
    </source>
</evidence>
<dbReference type="EMBL" id="JAHYCA010000001">
    <property type="protein sequence ID" value="MBW6389838.1"/>
    <property type="molecule type" value="Genomic_DNA"/>
</dbReference>
<dbReference type="InterPro" id="IPR009057">
    <property type="entry name" value="Homeodomain-like_sf"/>
</dbReference>
<protein>
    <submittedName>
        <fullName evidence="6">TetR/AcrR family transcriptional regulator</fullName>
    </submittedName>
</protein>
<evidence type="ECO:0000256" key="4">
    <source>
        <dbReference type="PROSITE-ProRule" id="PRU00335"/>
    </source>
</evidence>
<dbReference type="PANTHER" id="PTHR47506">
    <property type="entry name" value="TRANSCRIPTIONAL REGULATORY PROTEIN"/>
    <property type="match status" value="1"/>
</dbReference>
<dbReference type="SUPFAM" id="SSF48498">
    <property type="entry name" value="Tetracyclin repressor-like, C-terminal domain"/>
    <property type="match status" value="1"/>
</dbReference>
<dbReference type="InterPro" id="IPR011075">
    <property type="entry name" value="TetR_C"/>
</dbReference>
<evidence type="ECO:0000313" key="7">
    <source>
        <dbReference type="Proteomes" id="UP000769617"/>
    </source>
</evidence>
<dbReference type="PANTHER" id="PTHR47506:SF10">
    <property type="entry name" value="TRANSCRIPTIONAL REGULATORY PROTEIN"/>
    <property type="match status" value="1"/>
</dbReference>
<dbReference type="Gene3D" id="1.10.357.10">
    <property type="entry name" value="Tetracycline Repressor, domain 2"/>
    <property type="match status" value="1"/>
</dbReference>
<keyword evidence="1" id="KW-0805">Transcription regulation</keyword>
<evidence type="ECO:0000259" key="5">
    <source>
        <dbReference type="PROSITE" id="PS50977"/>
    </source>
</evidence>
<dbReference type="PRINTS" id="PR00455">
    <property type="entry name" value="HTHTETR"/>
</dbReference>
<dbReference type="Pfam" id="PF00440">
    <property type="entry name" value="TetR_N"/>
    <property type="match status" value="1"/>
</dbReference>
<evidence type="ECO:0000256" key="2">
    <source>
        <dbReference type="ARBA" id="ARBA00023125"/>
    </source>
</evidence>
<comment type="caution">
    <text evidence="6">The sequence shown here is derived from an EMBL/GenBank/DDBJ whole genome shotgun (WGS) entry which is preliminary data.</text>
</comment>
<evidence type="ECO:0000313" key="6">
    <source>
        <dbReference type="EMBL" id="MBW6389838.1"/>
    </source>
</evidence>
<proteinExistence type="predicted"/>
<dbReference type="RefSeq" id="WP_219790401.1">
    <property type="nucleotide sequence ID" value="NZ_JAHYCA010000001.1"/>
</dbReference>
<evidence type="ECO:0000256" key="3">
    <source>
        <dbReference type="ARBA" id="ARBA00023163"/>
    </source>
</evidence>
<dbReference type="Pfam" id="PF16925">
    <property type="entry name" value="TetR_C_13"/>
    <property type="match status" value="1"/>
</dbReference>
<accession>A0ABS6ZIF6</accession>
<keyword evidence="2 4" id="KW-0238">DNA-binding</keyword>
<dbReference type="SUPFAM" id="SSF46689">
    <property type="entry name" value="Homeodomain-like"/>
    <property type="match status" value="1"/>
</dbReference>
<dbReference type="Proteomes" id="UP000769617">
    <property type="component" value="Unassembled WGS sequence"/>
</dbReference>
<dbReference type="InterPro" id="IPR001647">
    <property type="entry name" value="HTH_TetR"/>
</dbReference>
<organism evidence="6 7">
    <name type="scientific">Billgrantia antri</name>
    <dbReference type="NCBI Taxonomy" id="2846777"/>
    <lineage>
        <taxon>Bacteria</taxon>
        <taxon>Pseudomonadati</taxon>
        <taxon>Pseudomonadota</taxon>
        <taxon>Gammaproteobacteria</taxon>
        <taxon>Oceanospirillales</taxon>
        <taxon>Halomonadaceae</taxon>
        <taxon>Billgrantia</taxon>
    </lineage>
</organism>
<name>A0ABS6ZIF6_9GAMM</name>
<gene>
    <name evidence="6" type="ORF">KPL81_01505</name>
</gene>
<dbReference type="Gene3D" id="1.10.10.60">
    <property type="entry name" value="Homeodomain-like"/>
    <property type="match status" value="1"/>
</dbReference>
<sequence length="195" mass="21439">MTRGRPLTFNPDQAVQSAMQVFWSRGYDSASTRDLLAAMGLSRSSLYQAFGNKEQLFVDALRRYREALLDRLRQHQARAPTAYAFFEGLFRATAQDAGSERAALGCLIFNSATELGQRDELAAAEARRSLAAITELFQAAVERGQAEGSIALHQDPEVLATYLTMGMAGLRTLLKSGADRHQIDAATTLILRALR</sequence>
<dbReference type="InterPro" id="IPR036271">
    <property type="entry name" value="Tet_transcr_reg_TetR-rel_C_sf"/>
</dbReference>
<feature type="domain" description="HTH tetR-type" evidence="5">
    <location>
        <begin position="8"/>
        <end position="68"/>
    </location>
</feature>
<keyword evidence="3" id="KW-0804">Transcription</keyword>
<dbReference type="PROSITE" id="PS50977">
    <property type="entry name" value="HTH_TETR_2"/>
    <property type="match status" value="1"/>
</dbReference>
<feature type="DNA-binding region" description="H-T-H motif" evidence="4">
    <location>
        <begin position="31"/>
        <end position="50"/>
    </location>
</feature>
<reference evidence="6 7" key="1">
    <citation type="submission" date="2021-07" db="EMBL/GenBank/DDBJ databases">
        <authorList>
            <person name="So Y."/>
        </authorList>
    </citation>
    <scope>NUCLEOTIDE SEQUENCE [LARGE SCALE GENOMIC DNA]</scope>
    <source>
        <strain evidence="6 7">Y3S6</strain>
    </source>
</reference>